<dbReference type="EMBL" id="JAEAOA010001386">
    <property type="protein sequence ID" value="KAK3585549.1"/>
    <property type="molecule type" value="Genomic_DNA"/>
</dbReference>
<evidence type="ECO:0000259" key="1">
    <source>
        <dbReference type="Pfam" id="PF19281"/>
    </source>
</evidence>
<evidence type="ECO:0000313" key="2">
    <source>
        <dbReference type="EMBL" id="KAK3585549.1"/>
    </source>
</evidence>
<dbReference type="Proteomes" id="UP001195483">
    <property type="component" value="Unassembled WGS sequence"/>
</dbReference>
<accession>A0AAE0S5I5</accession>
<feature type="domain" description="Phytanoyl-CoA hydroxylase-interacting protein-like C-terminal" evidence="1">
    <location>
        <begin position="240"/>
        <end position="413"/>
    </location>
</feature>
<protein>
    <recommendedName>
        <fullName evidence="1">Phytanoyl-CoA hydroxylase-interacting protein-like C-terminal domain-containing protein</fullName>
    </recommendedName>
</protein>
<evidence type="ECO:0000313" key="3">
    <source>
        <dbReference type="Proteomes" id="UP001195483"/>
    </source>
</evidence>
<gene>
    <name evidence="2" type="ORF">CHS0354_022960</name>
</gene>
<keyword evidence="3" id="KW-1185">Reference proteome</keyword>
<reference evidence="2" key="3">
    <citation type="submission" date="2023-05" db="EMBL/GenBank/DDBJ databases">
        <authorList>
            <person name="Smith C.H."/>
        </authorList>
    </citation>
    <scope>NUCLEOTIDE SEQUENCE</scope>
    <source>
        <strain evidence="2">CHS0354</strain>
        <tissue evidence="2">Mantle</tissue>
    </source>
</reference>
<comment type="caution">
    <text evidence="2">The sequence shown here is derived from an EMBL/GenBank/DDBJ whole genome shotgun (WGS) entry which is preliminary data.</text>
</comment>
<proteinExistence type="predicted"/>
<dbReference type="PANTHER" id="PTHR15698:SF10">
    <property type="entry name" value="PHYTANOYL-COA HYDROXYLASE-INTERACTING PROTEIN-LIKE C-TERMINAL DOMAIN-CONTAINING PROTEIN"/>
    <property type="match status" value="1"/>
</dbReference>
<organism evidence="2 3">
    <name type="scientific">Potamilus streckersoni</name>
    <dbReference type="NCBI Taxonomy" id="2493646"/>
    <lineage>
        <taxon>Eukaryota</taxon>
        <taxon>Metazoa</taxon>
        <taxon>Spiralia</taxon>
        <taxon>Lophotrochozoa</taxon>
        <taxon>Mollusca</taxon>
        <taxon>Bivalvia</taxon>
        <taxon>Autobranchia</taxon>
        <taxon>Heteroconchia</taxon>
        <taxon>Palaeoheterodonta</taxon>
        <taxon>Unionida</taxon>
        <taxon>Unionoidea</taxon>
        <taxon>Unionidae</taxon>
        <taxon>Ambleminae</taxon>
        <taxon>Lampsilini</taxon>
        <taxon>Potamilus</taxon>
    </lineage>
</organism>
<dbReference type="InterPro" id="IPR042868">
    <property type="entry name" value="PHYHIP/PHYHIPL"/>
</dbReference>
<reference evidence="2" key="2">
    <citation type="journal article" date="2021" name="Genome Biol. Evol.">
        <title>Developing a high-quality reference genome for a parasitic bivalve with doubly uniparental inheritance (Bivalvia: Unionida).</title>
        <authorList>
            <person name="Smith C.H."/>
        </authorList>
    </citation>
    <scope>NUCLEOTIDE SEQUENCE</scope>
    <source>
        <strain evidence="2">CHS0354</strain>
        <tissue evidence="2">Mantle</tissue>
    </source>
</reference>
<dbReference type="InterPro" id="IPR045545">
    <property type="entry name" value="PHYIP/PHIPL_C"/>
</dbReference>
<name>A0AAE0S5I5_9BIVA</name>
<reference evidence="2" key="1">
    <citation type="journal article" date="2021" name="Genome Biol. Evol.">
        <title>A High-Quality Reference Genome for a Parasitic Bivalve with Doubly Uniparental Inheritance (Bivalvia: Unionida).</title>
        <authorList>
            <person name="Smith C.H."/>
        </authorList>
    </citation>
    <scope>NUCLEOTIDE SEQUENCE</scope>
    <source>
        <strain evidence="2">CHS0354</strain>
    </source>
</reference>
<dbReference type="PANTHER" id="PTHR15698">
    <property type="entry name" value="PROTEIN CBG15099"/>
    <property type="match status" value="1"/>
</dbReference>
<dbReference type="AlphaFoldDB" id="A0AAE0S5I5"/>
<sequence length="467" mass="53288">MLQTRKTTKVNMIHITFKNGPNLNIVWDPKEISPAKIYVFLCEKNSPKKSFHWILDIDHHNLPTLTFPLHGNSRGYDIVVSGLIPMSGGKTISTHYQICGSSAESVGDPRDQAEITAQLEKGSLKQRDAMIQGGEFKLKMFHKPPSDYTLVDLPVKNKSIHLIWVHQELPAAEFLYMHQASSGSSFKFPNKFTPASDYHVTVYESDAQVDNSSNKGISCYCTVKISKVLRFRAYMTKTEVNELFVKSSEFVGRHGLSGDLEITHMYRDKLPDYFDFIFHKNGGIIPCYYKTLSGDKASSLHFNIKGIFFHTFVDFTTLKPPPISYQGSMRLHIAAQMFFDNVNIYFADFYCHYKSHKVTLVFAYKGTEGDKFCQPRLKKLDPYDNPFLYRTSEGRIFVNSGVRVEVIYTAPIYARNILKTFGPYYIFFTHVHPVGNPGNIVKSKPKNADCNVCNLEVRKNILTEQTL</sequence>
<dbReference type="Pfam" id="PF19281">
    <property type="entry name" value="PHYHIP_C"/>
    <property type="match status" value="1"/>
</dbReference>